<keyword evidence="3" id="KW-1185">Reference proteome</keyword>
<dbReference type="AlphaFoldDB" id="A0A4S2KN08"/>
<dbReference type="Proteomes" id="UP000310200">
    <property type="component" value="Unassembled WGS sequence"/>
</dbReference>
<reference evidence="2 3" key="1">
    <citation type="journal article" date="2019" name="Philos. Trans. R. Soc. Lond., B, Biol. Sci.">
        <title>Ant behaviour and brain gene expression of defending hosts depend on the ecological success of the intruding social parasite.</title>
        <authorList>
            <person name="Kaur R."/>
            <person name="Stoldt M."/>
            <person name="Jongepier E."/>
            <person name="Feldmeyer B."/>
            <person name="Menzel F."/>
            <person name="Bornberg-Bauer E."/>
            <person name="Foitzik S."/>
        </authorList>
    </citation>
    <scope>NUCLEOTIDE SEQUENCE [LARGE SCALE GENOMIC DNA]</scope>
    <source>
        <tissue evidence="2">Whole body</tissue>
    </source>
</reference>
<proteinExistence type="predicted"/>
<accession>A0A4S2KN08</accession>
<feature type="region of interest" description="Disordered" evidence="1">
    <location>
        <begin position="1"/>
        <end position="22"/>
    </location>
</feature>
<evidence type="ECO:0000313" key="2">
    <source>
        <dbReference type="EMBL" id="TGZ49379.1"/>
    </source>
</evidence>
<protein>
    <submittedName>
        <fullName evidence="2">Uncharacterized protein</fullName>
    </submittedName>
</protein>
<evidence type="ECO:0000256" key="1">
    <source>
        <dbReference type="SAM" id="MobiDB-lite"/>
    </source>
</evidence>
<dbReference type="EMBL" id="QBLH01002148">
    <property type="protein sequence ID" value="TGZ49379.1"/>
    <property type="molecule type" value="Genomic_DNA"/>
</dbReference>
<gene>
    <name evidence="2" type="ORF">DBV15_05022</name>
</gene>
<dbReference type="STRING" id="300112.A0A4S2KN08"/>
<name>A0A4S2KN08_9HYME</name>
<evidence type="ECO:0000313" key="3">
    <source>
        <dbReference type="Proteomes" id="UP000310200"/>
    </source>
</evidence>
<sequence>MAQDWWPKSRLRNGAQDWQPGCPGLDQSWPVFEFLREAAAKAAPLHVGYYAGGGHDGGYAGGFDGGFDGGYPAGGSYIAYADGHHGGYQSKYHGPPAPLGKDGRVVDTPEVAHAKIAHLSTHAEELAKHLPYAYSYPHFS</sequence>
<organism evidence="2 3">
    <name type="scientific">Temnothorax longispinosus</name>
    <dbReference type="NCBI Taxonomy" id="300112"/>
    <lineage>
        <taxon>Eukaryota</taxon>
        <taxon>Metazoa</taxon>
        <taxon>Ecdysozoa</taxon>
        <taxon>Arthropoda</taxon>
        <taxon>Hexapoda</taxon>
        <taxon>Insecta</taxon>
        <taxon>Pterygota</taxon>
        <taxon>Neoptera</taxon>
        <taxon>Endopterygota</taxon>
        <taxon>Hymenoptera</taxon>
        <taxon>Apocrita</taxon>
        <taxon>Aculeata</taxon>
        <taxon>Formicoidea</taxon>
        <taxon>Formicidae</taxon>
        <taxon>Myrmicinae</taxon>
        <taxon>Temnothorax</taxon>
    </lineage>
</organism>
<comment type="caution">
    <text evidence="2">The sequence shown here is derived from an EMBL/GenBank/DDBJ whole genome shotgun (WGS) entry which is preliminary data.</text>
</comment>